<keyword evidence="2" id="KW-1185">Reference proteome</keyword>
<feature type="non-terminal residue" evidence="1">
    <location>
        <position position="174"/>
    </location>
</feature>
<sequence length="174" mass="19721">MLQKLAEQPCLEALSCKIPFPPDAHCSTLRKLDPMAFSALQDLDIQAPAEFVLALSERLPSLRIMNIRLQWLVETDVSEVDAFMPRLHLPSCLEELSVEYNYPDQEAFDEDVTIPKPAFYGQDLVRIGRECKLLRTLKLATWLDGPSLDLSTLSDEHIDKFASYVPNLEVLNFG</sequence>
<dbReference type="EMBL" id="JAWDJW010012424">
    <property type="protein sequence ID" value="KAK3044101.1"/>
    <property type="molecule type" value="Genomic_DNA"/>
</dbReference>
<name>A0ACC3CSL8_9PEZI</name>
<evidence type="ECO:0000313" key="2">
    <source>
        <dbReference type="Proteomes" id="UP001186974"/>
    </source>
</evidence>
<accession>A0ACC3CSL8</accession>
<organism evidence="1 2">
    <name type="scientific">Coniosporium uncinatum</name>
    <dbReference type="NCBI Taxonomy" id="93489"/>
    <lineage>
        <taxon>Eukaryota</taxon>
        <taxon>Fungi</taxon>
        <taxon>Dikarya</taxon>
        <taxon>Ascomycota</taxon>
        <taxon>Pezizomycotina</taxon>
        <taxon>Dothideomycetes</taxon>
        <taxon>Dothideomycetes incertae sedis</taxon>
        <taxon>Coniosporium</taxon>
    </lineage>
</organism>
<gene>
    <name evidence="1" type="ORF">LTS18_002181</name>
</gene>
<protein>
    <submittedName>
        <fullName evidence="1">Uncharacterized protein</fullName>
    </submittedName>
</protein>
<evidence type="ECO:0000313" key="1">
    <source>
        <dbReference type="EMBL" id="KAK3044101.1"/>
    </source>
</evidence>
<reference evidence="1" key="1">
    <citation type="submission" date="2024-09" db="EMBL/GenBank/DDBJ databases">
        <title>Black Yeasts Isolated from many extreme environments.</title>
        <authorList>
            <person name="Coleine C."/>
            <person name="Stajich J.E."/>
            <person name="Selbmann L."/>
        </authorList>
    </citation>
    <scope>NUCLEOTIDE SEQUENCE</scope>
    <source>
        <strain evidence="1">CCFEE 5737</strain>
    </source>
</reference>
<dbReference type="Proteomes" id="UP001186974">
    <property type="component" value="Unassembled WGS sequence"/>
</dbReference>
<proteinExistence type="predicted"/>
<comment type="caution">
    <text evidence="1">The sequence shown here is derived from an EMBL/GenBank/DDBJ whole genome shotgun (WGS) entry which is preliminary data.</text>
</comment>